<dbReference type="EMBL" id="JBHSOW010000012">
    <property type="protein sequence ID" value="MFC5647993.1"/>
    <property type="molecule type" value="Genomic_DNA"/>
</dbReference>
<reference evidence="2" key="1">
    <citation type="journal article" date="2019" name="Int. J. Syst. Evol. Microbiol.">
        <title>The Global Catalogue of Microorganisms (GCM) 10K type strain sequencing project: providing services to taxonomists for standard genome sequencing and annotation.</title>
        <authorList>
            <consortium name="The Broad Institute Genomics Platform"/>
            <consortium name="The Broad Institute Genome Sequencing Center for Infectious Disease"/>
            <person name="Wu L."/>
            <person name="Ma J."/>
        </authorList>
    </citation>
    <scope>NUCLEOTIDE SEQUENCE [LARGE SCALE GENOMIC DNA]</scope>
    <source>
        <strain evidence="2">CGMCC 1.3240</strain>
    </source>
</reference>
<gene>
    <name evidence="1" type="ORF">ACFPYJ_02440</name>
</gene>
<name>A0ABW0VR93_9BACL</name>
<comment type="caution">
    <text evidence="1">The sequence shown here is derived from an EMBL/GenBank/DDBJ whole genome shotgun (WGS) entry which is preliminary data.</text>
</comment>
<protein>
    <submittedName>
        <fullName evidence="1">Uncharacterized protein</fullName>
    </submittedName>
</protein>
<sequence>MGVKHGREYEEIIDELSVAIGSISDAYLFFEMEPADWDELDEEQRKGLMEVLADDVFYALGEETAIAVGSGTVTYRPKHHCIEVSVDHIESRLVRLI</sequence>
<organism evidence="1 2">
    <name type="scientific">Paenibacillus solisilvae</name>
    <dbReference type="NCBI Taxonomy" id="2486751"/>
    <lineage>
        <taxon>Bacteria</taxon>
        <taxon>Bacillati</taxon>
        <taxon>Bacillota</taxon>
        <taxon>Bacilli</taxon>
        <taxon>Bacillales</taxon>
        <taxon>Paenibacillaceae</taxon>
        <taxon>Paenibacillus</taxon>
    </lineage>
</organism>
<proteinExistence type="predicted"/>
<accession>A0ABW0VR93</accession>
<dbReference type="RefSeq" id="WP_379186459.1">
    <property type="nucleotide sequence ID" value="NZ_JBHSOW010000012.1"/>
</dbReference>
<evidence type="ECO:0000313" key="1">
    <source>
        <dbReference type="EMBL" id="MFC5647993.1"/>
    </source>
</evidence>
<dbReference type="Proteomes" id="UP001596047">
    <property type="component" value="Unassembled WGS sequence"/>
</dbReference>
<evidence type="ECO:0000313" key="2">
    <source>
        <dbReference type="Proteomes" id="UP001596047"/>
    </source>
</evidence>
<keyword evidence="2" id="KW-1185">Reference proteome</keyword>